<sequence length="228" mass="25883">MQNRSRITIITGHFGSGKTEISINLALKQKDNYEKVALTDLDVINPYFRSREVSLLLEEKGIELIAPKGQLATADLPIVSGEIHRVLHDLRYQLVIDVGGDKDGATTLGQYYNEIKDQDYQMIFVVNTNRPYVSTVEGIRETIQNIEKATRLKVTGLINNTNLGMETTMEHILAGYEITREASAQLNVPFLYTTISQHVMADMVRESLGKEHLVITIDRFMRLPWEMD</sequence>
<protein>
    <recommendedName>
        <fullName evidence="3">CobQ/CobB/MinD/ParA family nucleotide binding protein</fullName>
    </recommendedName>
</protein>
<proteinExistence type="predicted"/>
<dbReference type="AlphaFoldDB" id="A0A4R3KM96"/>
<accession>A0A4R3KM96</accession>
<dbReference type="RefSeq" id="WP_132766922.1">
    <property type="nucleotide sequence ID" value="NZ_SMAB01000002.1"/>
</dbReference>
<dbReference type="EMBL" id="SMAB01000002">
    <property type="protein sequence ID" value="TCS84058.1"/>
    <property type="molecule type" value="Genomic_DNA"/>
</dbReference>
<comment type="caution">
    <text evidence="1">The sequence shown here is derived from an EMBL/GenBank/DDBJ whole genome shotgun (WGS) entry which is preliminary data.</text>
</comment>
<keyword evidence="2" id="KW-1185">Reference proteome</keyword>
<evidence type="ECO:0008006" key="3">
    <source>
        <dbReference type="Google" id="ProtNLM"/>
    </source>
</evidence>
<reference evidence="1 2" key="1">
    <citation type="submission" date="2019-03" db="EMBL/GenBank/DDBJ databases">
        <title>Genomic Encyclopedia of Type Strains, Phase IV (KMG-IV): sequencing the most valuable type-strain genomes for metagenomic binning, comparative biology and taxonomic classification.</title>
        <authorList>
            <person name="Goeker M."/>
        </authorList>
    </citation>
    <scope>NUCLEOTIDE SEQUENCE [LARGE SCALE GENOMIC DNA]</scope>
    <source>
        <strain evidence="1 2">DSM 23802</strain>
    </source>
</reference>
<dbReference type="Proteomes" id="UP000295788">
    <property type="component" value="Unassembled WGS sequence"/>
</dbReference>
<dbReference type="InterPro" id="IPR027417">
    <property type="entry name" value="P-loop_NTPase"/>
</dbReference>
<evidence type="ECO:0000313" key="2">
    <source>
        <dbReference type="Proteomes" id="UP000295788"/>
    </source>
</evidence>
<name>A0A4R3KM96_9BACI</name>
<organism evidence="1 2">
    <name type="scientific">Tepidibacillus fermentans</name>
    <dbReference type="NCBI Taxonomy" id="1281767"/>
    <lineage>
        <taxon>Bacteria</taxon>
        <taxon>Bacillati</taxon>
        <taxon>Bacillota</taxon>
        <taxon>Bacilli</taxon>
        <taxon>Bacillales</taxon>
        <taxon>Bacillaceae</taxon>
        <taxon>Tepidibacillus</taxon>
    </lineage>
</organism>
<dbReference type="Gene3D" id="3.40.50.300">
    <property type="entry name" value="P-loop containing nucleotide triphosphate hydrolases"/>
    <property type="match status" value="1"/>
</dbReference>
<gene>
    <name evidence="1" type="ORF">EDD72_10299</name>
</gene>
<dbReference type="SUPFAM" id="SSF52540">
    <property type="entry name" value="P-loop containing nucleoside triphosphate hydrolases"/>
    <property type="match status" value="1"/>
</dbReference>
<evidence type="ECO:0000313" key="1">
    <source>
        <dbReference type="EMBL" id="TCS84058.1"/>
    </source>
</evidence>
<dbReference type="OrthoDB" id="9779501at2"/>